<dbReference type="InterPro" id="IPR051535">
    <property type="entry name" value="Siderophore_ABC-ATPase"/>
</dbReference>
<keyword evidence="5" id="KW-0410">Iron transport</keyword>
<accession>A0A8I2B6I7</accession>
<proteinExistence type="inferred from homology"/>
<keyword evidence="7 12" id="KW-0067">ATP-binding</keyword>
<dbReference type="Gene3D" id="3.40.50.300">
    <property type="entry name" value="P-loop containing nucleotide triphosphate hydrolases"/>
    <property type="match status" value="1"/>
</dbReference>
<evidence type="ECO:0000256" key="1">
    <source>
        <dbReference type="ARBA" id="ARBA00004202"/>
    </source>
</evidence>
<dbReference type="InterPro" id="IPR003593">
    <property type="entry name" value="AAA+_ATPase"/>
</dbReference>
<evidence type="ECO:0000259" key="11">
    <source>
        <dbReference type="PROSITE" id="PS50893"/>
    </source>
</evidence>
<evidence type="ECO:0000256" key="10">
    <source>
        <dbReference type="ARBA" id="ARBA00023136"/>
    </source>
</evidence>
<comment type="caution">
    <text evidence="12">The sequence shown here is derived from an EMBL/GenBank/DDBJ whole genome shotgun (WGS) entry which is preliminary data.</text>
</comment>
<feature type="domain" description="ABC transporter" evidence="11">
    <location>
        <begin position="4"/>
        <end position="247"/>
    </location>
</feature>
<sequence>MSRLQTHNLTLAYPQASRASTPRSIIHDLSLEIPDGAITVFIGANGCGKSTLLKSLARLLPPIEGQVTLDGRPLKQWKAADVARELAILPQSPVAPEEMTVLQLVKQGRYPHQRWFSQWSAHDQEKVEWALTLTHTHELMHQPVQSLSGGQRQRVWIAMTLAQDADILLLDEPTTYLDLNHQIELLDLLVMLNREHGKTIVMVLHDLNLACRYADQLIAVHNGGVCAQGTPIEIMSADLLQQVFNLHADVIPDPAYGTPMIVPVSRHLPRIDTSAHLLTPLSERNPEMMLV</sequence>
<dbReference type="InterPro" id="IPR003439">
    <property type="entry name" value="ABC_transporter-like_ATP-bd"/>
</dbReference>
<keyword evidence="9" id="KW-0406">Ion transport</keyword>
<dbReference type="Proteomes" id="UP000664658">
    <property type="component" value="Unassembled WGS sequence"/>
</dbReference>
<evidence type="ECO:0000256" key="7">
    <source>
        <dbReference type="ARBA" id="ARBA00022840"/>
    </source>
</evidence>
<gene>
    <name evidence="12" type="ORF">J2R62_13200</name>
</gene>
<dbReference type="InterPro" id="IPR017871">
    <property type="entry name" value="ABC_transporter-like_CS"/>
</dbReference>
<dbReference type="PANTHER" id="PTHR42771:SF2">
    <property type="entry name" value="IRON(3+)-HYDROXAMATE IMPORT ATP-BINDING PROTEIN FHUC"/>
    <property type="match status" value="1"/>
</dbReference>
<reference evidence="12" key="1">
    <citation type="submission" date="2021-03" db="EMBL/GenBank/DDBJ databases">
        <title>Plesiomonas shigelloides zfcc0051, isolated from zebrafish feces.</title>
        <authorList>
            <person name="Vanderhoek Z."/>
            <person name="Gaulke C."/>
        </authorList>
    </citation>
    <scope>NUCLEOTIDE SEQUENCE</scope>
    <source>
        <strain evidence="12">Zfcc0051</strain>
    </source>
</reference>
<dbReference type="InterPro" id="IPR027417">
    <property type="entry name" value="P-loop_NTPase"/>
</dbReference>
<evidence type="ECO:0000256" key="4">
    <source>
        <dbReference type="ARBA" id="ARBA00022475"/>
    </source>
</evidence>
<dbReference type="AlphaFoldDB" id="A0A8I2B6I7"/>
<dbReference type="PROSITE" id="PS50893">
    <property type="entry name" value="ABC_TRANSPORTER_2"/>
    <property type="match status" value="1"/>
</dbReference>
<keyword evidence="3" id="KW-0813">Transport</keyword>
<comment type="similarity">
    <text evidence="2">Belongs to the ABC transporter superfamily.</text>
</comment>
<keyword evidence="6" id="KW-0547">Nucleotide-binding</keyword>
<dbReference type="RefSeq" id="WP_207542406.1">
    <property type="nucleotide sequence ID" value="NZ_JAFNAA010000015.1"/>
</dbReference>
<evidence type="ECO:0000256" key="2">
    <source>
        <dbReference type="ARBA" id="ARBA00005417"/>
    </source>
</evidence>
<evidence type="ECO:0000313" key="12">
    <source>
        <dbReference type="EMBL" id="MBO1109152.1"/>
    </source>
</evidence>
<dbReference type="FunFam" id="3.40.50.300:FF:000134">
    <property type="entry name" value="Iron-enterobactin ABC transporter ATP-binding protein"/>
    <property type="match status" value="1"/>
</dbReference>
<dbReference type="EMBL" id="JAFNAA010000015">
    <property type="protein sequence ID" value="MBO1109152.1"/>
    <property type="molecule type" value="Genomic_DNA"/>
</dbReference>
<comment type="subcellular location">
    <subcellularLocation>
        <location evidence="1">Cell membrane</location>
        <topology evidence="1">Peripheral membrane protein</topology>
    </subcellularLocation>
</comment>
<organism evidence="12 13">
    <name type="scientific">Plesiomonas shigelloides</name>
    <name type="common">Aeromonas shigelloides</name>
    <dbReference type="NCBI Taxonomy" id="703"/>
    <lineage>
        <taxon>Bacteria</taxon>
        <taxon>Pseudomonadati</taxon>
        <taxon>Pseudomonadota</taxon>
        <taxon>Gammaproteobacteria</taxon>
        <taxon>Enterobacterales</taxon>
        <taxon>Enterobacteriaceae</taxon>
        <taxon>Plesiomonas</taxon>
    </lineage>
</organism>
<evidence type="ECO:0000256" key="8">
    <source>
        <dbReference type="ARBA" id="ARBA00023004"/>
    </source>
</evidence>
<evidence type="ECO:0000256" key="5">
    <source>
        <dbReference type="ARBA" id="ARBA00022496"/>
    </source>
</evidence>
<evidence type="ECO:0000256" key="9">
    <source>
        <dbReference type="ARBA" id="ARBA00023065"/>
    </source>
</evidence>
<dbReference type="GO" id="GO:0016887">
    <property type="term" value="F:ATP hydrolysis activity"/>
    <property type="evidence" value="ECO:0007669"/>
    <property type="project" value="InterPro"/>
</dbReference>
<evidence type="ECO:0000313" key="13">
    <source>
        <dbReference type="Proteomes" id="UP000664658"/>
    </source>
</evidence>
<name>A0A8I2B6I7_PLESH</name>
<evidence type="ECO:0000256" key="6">
    <source>
        <dbReference type="ARBA" id="ARBA00022741"/>
    </source>
</evidence>
<dbReference type="GO" id="GO:0005886">
    <property type="term" value="C:plasma membrane"/>
    <property type="evidence" value="ECO:0007669"/>
    <property type="project" value="UniProtKB-SubCell"/>
</dbReference>
<dbReference type="Pfam" id="PF00005">
    <property type="entry name" value="ABC_tran"/>
    <property type="match status" value="1"/>
</dbReference>
<keyword evidence="4" id="KW-1003">Cell membrane</keyword>
<dbReference type="PROSITE" id="PS00211">
    <property type="entry name" value="ABC_TRANSPORTER_1"/>
    <property type="match status" value="1"/>
</dbReference>
<dbReference type="PANTHER" id="PTHR42771">
    <property type="entry name" value="IRON(3+)-HYDROXAMATE IMPORT ATP-BINDING PROTEIN FHUC"/>
    <property type="match status" value="1"/>
</dbReference>
<dbReference type="GO" id="GO:0005524">
    <property type="term" value="F:ATP binding"/>
    <property type="evidence" value="ECO:0007669"/>
    <property type="project" value="UniProtKB-KW"/>
</dbReference>
<protein>
    <submittedName>
        <fullName evidence="12">ABC transporter ATP-binding protein</fullName>
    </submittedName>
</protein>
<keyword evidence="10" id="KW-0472">Membrane</keyword>
<evidence type="ECO:0000256" key="3">
    <source>
        <dbReference type="ARBA" id="ARBA00022448"/>
    </source>
</evidence>
<dbReference type="SMART" id="SM00382">
    <property type="entry name" value="AAA"/>
    <property type="match status" value="1"/>
</dbReference>
<dbReference type="SUPFAM" id="SSF52540">
    <property type="entry name" value="P-loop containing nucleoside triphosphate hydrolases"/>
    <property type="match status" value="1"/>
</dbReference>
<dbReference type="CDD" id="cd03214">
    <property type="entry name" value="ABC_Iron-Siderophores_B12_Hemin"/>
    <property type="match status" value="1"/>
</dbReference>
<keyword evidence="8" id="KW-0408">Iron</keyword>
<dbReference type="GO" id="GO:0006826">
    <property type="term" value="P:iron ion transport"/>
    <property type="evidence" value="ECO:0007669"/>
    <property type="project" value="UniProtKB-KW"/>
</dbReference>